<feature type="domain" description="BPTI/Kunitz inhibitor" evidence="5">
    <location>
        <begin position="29"/>
        <end position="82"/>
    </location>
</feature>
<accession>V5ICI4</accession>
<reference evidence="6" key="1">
    <citation type="journal article" date="2015" name="Sci. Rep.">
        <title>Tissue- and time-dependent transcription in Ixodes ricinus salivary glands and midguts when blood feeding on the vertebrate host.</title>
        <authorList>
            <person name="Kotsyfakis M."/>
            <person name="Schwarz A."/>
            <person name="Erhart J."/>
            <person name="Ribeiro J.M."/>
        </authorList>
    </citation>
    <scope>NUCLEOTIDE SEQUENCE</scope>
    <source>
        <tissue evidence="6">Salivary gland and midgut</tissue>
    </source>
</reference>
<name>V5ICI4_IXORI</name>
<keyword evidence="2" id="KW-0722">Serine protease inhibitor</keyword>
<dbReference type="GO" id="GO:0004867">
    <property type="term" value="F:serine-type endopeptidase inhibitor activity"/>
    <property type="evidence" value="ECO:0007669"/>
    <property type="project" value="UniProtKB-KW"/>
</dbReference>
<evidence type="ECO:0000256" key="3">
    <source>
        <dbReference type="ARBA" id="ARBA00023157"/>
    </source>
</evidence>
<keyword evidence="4" id="KW-0732">Signal</keyword>
<feature type="chain" id="PRO_5005714046" description="BPTI/Kunitz inhibitor domain-containing protein" evidence="4">
    <location>
        <begin position="24"/>
        <end position="321"/>
    </location>
</feature>
<evidence type="ECO:0000256" key="2">
    <source>
        <dbReference type="ARBA" id="ARBA00022900"/>
    </source>
</evidence>
<dbReference type="AlphaFoldDB" id="V5ICI4"/>
<dbReference type="PANTHER" id="PTHR10083">
    <property type="entry name" value="KUNITZ-TYPE PROTEASE INHIBITOR-RELATED"/>
    <property type="match status" value="1"/>
</dbReference>
<evidence type="ECO:0000256" key="4">
    <source>
        <dbReference type="SAM" id="SignalP"/>
    </source>
</evidence>
<dbReference type="EMBL" id="GANP01013632">
    <property type="protein sequence ID" value="JAB70836.1"/>
    <property type="molecule type" value="mRNA"/>
</dbReference>
<dbReference type="GO" id="GO:0005615">
    <property type="term" value="C:extracellular space"/>
    <property type="evidence" value="ECO:0007669"/>
    <property type="project" value="TreeGrafter"/>
</dbReference>
<dbReference type="CDD" id="cd00109">
    <property type="entry name" value="Kunitz-type"/>
    <property type="match status" value="1"/>
</dbReference>
<feature type="domain" description="BPTI/Kunitz inhibitor" evidence="5">
    <location>
        <begin position="262"/>
        <end position="317"/>
    </location>
</feature>
<keyword evidence="1" id="KW-0646">Protease inhibitor</keyword>
<evidence type="ECO:0000259" key="5">
    <source>
        <dbReference type="PROSITE" id="PS50279"/>
    </source>
</evidence>
<dbReference type="InterPro" id="IPR002223">
    <property type="entry name" value="Kunitz_BPTI"/>
</dbReference>
<protein>
    <recommendedName>
        <fullName evidence="5">BPTI/Kunitz inhibitor domain-containing protein</fullName>
    </recommendedName>
</protein>
<dbReference type="PANTHER" id="PTHR10083:SF374">
    <property type="entry name" value="BPTI_KUNITZ INHIBITOR DOMAIN-CONTAINING PROTEIN"/>
    <property type="match status" value="1"/>
</dbReference>
<dbReference type="InterPro" id="IPR036880">
    <property type="entry name" value="Kunitz_BPTI_sf"/>
</dbReference>
<organism evidence="6">
    <name type="scientific">Ixodes ricinus</name>
    <name type="common">Common tick</name>
    <name type="synonym">Acarus ricinus</name>
    <dbReference type="NCBI Taxonomy" id="34613"/>
    <lineage>
        <taxon>Eukaryota</taxon>
        <taxon>Metazoa</taxon>
        <taxon>Ecdysozoa</taxon>
        <taxon>Arthropoda</taxon>
        <taxon>Chelicerata</taxon>
        <taxon>Arachnida</taxon>
        <taxon>Acari</taxon>
        <taxon>Parasitiformes</taxon>
        <taxon>Ixodida</taxon>
        <taxon>Ixodoidea</taxon>
        <taxon>Ixodidae</taxon>
        <taxon>Ixodinae</taxon>
        <taxon>Ixodes</taxon>
    </lineage>
</organism>
<sequence length="321" mass="36698">MQRNILWIFVVAAFGINSNVTNGDKPYVCTLGPYNAPGRMYSPGWFYDRRIDTCVYYVFGDGQVDTDKFNRFSTESECNRLCRSHVPSYCFMQPGDSRGRASHRMWTYNSKNGSCNPFIWGGDHTSGRNIFGDKSTCERRCRDSDMGECGKKVACRHKGDGYFGFNDTIQKCYYDNKNQCQESENAFQSLGACYRQCARFVTNKCELPIQNISLCAILETRYGYNKDKNACEEILGCDDGGNSFPTAKKCWTTCAKGSGSRCLMTPDKRKLGKWIGRIRWYYDIDRNKCEVTRQTSIWKGTGNTNLFATKEECEKLCKPVH</sequence>
<feature type="signal peptide" evidence="4">
    <location>
        <begin position="1"/>
        <end position="23"/>
    </location>
</feature>
<dbReference type="InterPro" id="IPR050098">
    <property type="entry name" value="TFPI/VKTCI-like"/>
</dbReference>
<dbReference type="Gene3D" id="4.10.410.10">
    <property type="entry name" value="Pancreatic trypsin inhibitor Kunitz domain"/>
    <property type="match status" value="4"/>
</dbReference>
<keyword evidence="3" id="KW-1015">Disulfide bond</keyword>
<proteinExistence type="evidence at transcript level"/>
<evidence type="ECO:0000313" key="6">
    <source>
        <dbReference type="EMBL" id="JAB70836.1"/>
    </source>
</evidence>
<feature type="domain" description="BPTI/Kunitz inhibitor" evidence="5">
    <location>
        <begin position="90"/>
        <end position="141"/>
    </location>
</feature>
<dbReference type="SMART" id="SM00131">
    <property type="entry name" value="KU"/>
    <property type="match status" value="4"/>
</dbReference>
<dbReference type="SUPFAM" id="SSF57362">
    <property type="entry name" value="BPTI-like"/>
    <property type="match status" value="4"/>
</dbReference>
<dbReference type="Pfam" id="PF00014">
    <property type="entry name" value="Kunitz_BPTI"/>
    <property type="match status" value="4"/>
</dbReference>
<dbReference type="PROSITE" id="PS50279">
    <property type="entry name" value="BPTI_KUNITZ_2"/>
    <property type="match status" value="3"/>
</dbReference>
<evidence type="ECO:0000256" key="1">
    <source>
        <dbReference type="ARBA" id="ARBA00022690"/>
    </source>
</evidence>